<dbReference type="Proteomes" id="UP000489600">
    <property type="component" value="Unassembled WGS sequence"/>
</dbReference>
<feature type="region of interest" description="Disordered" evidence="5">
    <location>
        <begin position="1"/>
        <end position="39"/>
    </location>
</feature>
<dbReference type="GO" id="GO:0006355">
    <property type="term" value="P:regulation of DNA-templated transcription"/>
    <property type="evidence" value="ECO:0007669"/>
    <property type="project" value="InterPro"/>
</dbReference>
<name>A0A565ANK0_9BRAS</name>
<comment type="subcellular location">
    <subcellularLocation>
        <location evidence="1">Nucleus</location>
    </subcellularLocation>
</comment>
<dbReference type="EMBL" id="CABITT030000001">
    <property type="protein sequence ID" value="VVA90592.1"/>
    <property type="molecule type" value="Genomic_DNA"/>
</dbReference>
<keyword evidence="2" id="KW-0805">Transcription regulation</keyword>
<dbReference type="PANTHER" id="PTHR33124:SF41">
    <property type="entry name" value="TRANSCRIPTION FACTOR BHLH149"/>
    <property type="match status" value="1"/>
</dbReference>
<dbReference type="InterPro" id="IPR044549">
    <property type="entry name" value="bHLH_AtIBH1-like"/>
</dbReference>
<protein>
    <recommendedName>
        <fullName evidence="6">BHLH domain-containing protein</fullName>
    </recommendedName>
</protein>
<dbReference type="GO" id="GO:0005634">
    <property type="term" value="C:nucleus"/>
    <property type="evidence" value="ECO:0007669"/>
    <property type="project" value="UniProtKB-SubCell"/>
</dbReference>
<dbReference type="GO" id="GO:0000976">
    <property type="term" value="F:transcription cis-regulatory region binding"/>
    <property type="evidence" value="ECO:0007669"/>
    <property type="project" value="UniProtKB-ARBA"/>
</dbReference>
<dbReference type="SUPFAM" id="SSF47459">
    <property type="entry name" value="HLH, helix-loop-helix DNA-binding domain"/>
    <property type="match status" value="1"/>
</dbReference>
<dbReference type="CDD" id="cd11444">
    <property type="entry name" value="bHLH_AtIBH1_like"/>
    <property type="match status" value="1"/>
</dbReference>
<evidence type="ECO:0000313" key="8">
    <source>
        <dbReference type="Proteomes" id="UP000489600"/>
    </source>
</evidence>
<feature type="domain" description="BHLH" evidence="6">
    <location>
        <begin position="136"/>
        <end position="185"/>
    </location>
</feature>
<accession>A0A565ANK0</accession>
<proteinExistence type="predicted"/>
<comment type="caution">
    <text evidence="7">The sequence shown here is derived from an EMBL/GenBank/DDBJ whole genome shotgun (WGS) entry which is preliminary data.</text>
</comment>
<sequence>MVDSLFPTIETTGDDEASPESRRKKRRISETTTTTEKSEIEAQRIHEESLKRWRTNRMQQIYTSKLFEALRRVRQRSNDAGNRVTGTPREIRETADRVLAASARGTTRWSRAILASRVRRAKKQRKPKLTGDYKLRKATTTTETRRIRVPAVERKLKILCRLVPGCRKVSVPNLLDEVTDYIAALQMQVRAMEAVAELLATAAPRTTLNGP</sequence>
<gene>
    <name evidence="7" type="ORF">ANE_LOCUS1037</name>
</gene>
<dbReference type="InterPro" id="IPR044660">
    <property type="entry name" value="IBH1-like"/>
</dbReference>
<dbReference type="AlphaFoldDB" id="A0A565ANK0"/>
<dbReference type="InterPro" id="IPR011598">
    <property type="entry name" value="bHLH_dom"/>
</dbReference>
<organism evidence="7 8">
    <name type="scientific">Arabis nemorensis</name>
    <dbReference type="NCBI Taxonomy" id="586526"/>
    <lineage>
        <taxon>Eukaryota</taxon>
        <taxon>Viridiplantae</taxon>
        <taxon>Streptophyta</taxon>
        <taxon>Embryophyta</taxon>
        <taxon>Tracheophyta</taxon>
        <taxon>Spermatophyta</taxon>
        <taxon>Magnoliopsida</taxon>
        <taxon>eudicotyledons</taxon>
        <taxon>Gunneridae</taxon>
        <taxon>Pentapetalae</taxon>
        <taxon>rosids</taxon>
        <taxon>malvids</taxon>
        <taxon>Brassicales</taxon>
        <taxon>Brassicaceae</taxon>
        <taxon>Arabideae</taxon>
        <taxon>Arabis</taxon>
    </lineage>
</organism>
<evidence type="ECO:0000256" key="4">
    <source>
        <dbReference type="ARBA" id="ARBA00023242"/>
    </source>
</evidence>
<dbReference type="GO" id="GO:0046983">
    <property type="term" value="F:protein dimerization activity"/>
    <property type="evidence" value="ECO:0007669"/>
    <property type="project" value="InterPro"/>
</dbReference>
<evidence type="ECO:0000313" key="7">
    <source>
        <dbReference type="EMBL" id="VVA90592.1"/>
    </source>
</evidence>
<dbReference type="InterPro" id="IPR059002">
    <property type="entry name" value="IBH1_N"/>
</dbReference>
<evidence type="ECO:0000259" key="6">
    <source>
        <dbReference type="PROSITE" id="PS50888"/>
    </source>
</evidence>
<dbReference type="PROSITE" id="PS50888">
    <property type="entry name" value="BHLH"/>
    <property type="match status" value="1"/>
</dbReference>
<evidence type="ECO:0000256" key="3">
    <source>
        <dbReference type="ARBA" id="ARBA00023163"/>
    </source>
</evidence>
<dbReference type="OrthoDB" id="1647165at2759"/>
<keyword evidence="8" id="KW-1185">Reference proteome</keyword>
<reference evidence="7" key="1">
    <citation type="submission" date="2019-07" db="EMBL/GenBank/DDBJ databases">
        <authorList>
            <person name="Dittberner H."/>
        </authorList>
    </citation>
    <scope>NUCLEOTIDE SEQUENCE [LARGE SCALE GENOMIC DNA]</scope>
</reference>
<evidence type="ECO:0000256" key="1">
    <source>
        <dbReference type="ARBA" id="ARBA00004123"/>
    </source>
</evidence>
<dbReference type="PANTHER" id="PTHR33124">
    <property type="entry name" value="TRANSCRIPTION FACTOR IBH1-LIKE 1"/>
    <property type="match status" value="1"/>
</dbReference>
<dbReference type="Pfam" id="PF26576">
    <property type="entry name" value="IBH1_N"/>
    <property type="match status" value="1"/>
</dbReference>
<keyword evidence="4" id="KW-0539">Nucleus</keyword>
<dbReference type="InterPro" id="IPR036638">
    <property type="entry name" value="HLH_DNA-bd_sf"/>
</dbReference>
<keyword evidence="3" id="KW-0804">Transcription</keyword>
<evidence type="ECO:0000256" key="5">
    <source>
        <dbReference type="SAM" id="MobiDB-lite"/>
    </source>
</evidence>
<evidence type="ECO:0000256" key="2">
    <source>
        <dbReference type="ARBA" id="ARBA00023015"/>
    </source>
</evidence>